<dbReference type="Proteomes" id="UP000279089">
    <property type="component" value="Unassembled WGS sequence"/>
</dbReference>
<evidence type="ECO:0000313" key="2">
    <source>
        <dbReference type="Proteomes" id="UP000279089"/>
    </source>
</evidence>
<dbReference type="InterPro" id="IPR053842">
    <property type="entry name" value="NikA-like"/>
</dbReference>
<protein>
    <submittedName>
        <fullName evidence="1">Plasmid mobilization relaxosome protein MobC</fullName>
    </submittedName>
</protein>
<organism evidence="1 2">
    <name type="scientific">Chitinophaga barathri</name>
    <dbReference type="NCBI Taxonomy" id="1647451"/>
    <lineage>
        <taxon>Bacteria</taxon>
        <taxon>Pseudomonadati</taxon>
        <taxon>Bacteroidota</taxon>
        <taxon>Chitinophagia</taxon>
        <taxon>Chitinophagales</taxon>
        <taxon>Chitinophagaceae</taxon>
        <taxon>Chitinophaga</taxon>
    </lineage>
</organism>
<dbReference type="OrthoDB" id="3268254at2"/>
<dbReference type="AlphaFoldDB" id="A0A3N4M7M1"/>
<keyword evidence="2" id="KW-1185">Reference proteome</keyword>
<evidence type="ECO:0000313" key="1">
    <source>
        <dbReference type="EMBL" id="RPD39452.1"/>
    </source>
</evidence>
<accession>A0A3N4M7M1</accession>
<sequence length="114" mass="13157">MSEKRKGRPPSPVKRRFQVGVRLNEEEMKRVKEQAQIAGMKVMPYMRQVILRGKVVARLDEEGRQYRLALIGVANNINQMAKTCHQKGYLSALAAYYKDYAQLCDILKKLSDDK</sequence>
<dbReference type="EMBL" id="RMBX01000011">
    <property type="protein sequence ID" value="RPD39452.1"/>
    <property type="molecule type" value="Genomic_DNA"/>
</dbReference>
<gene>
    <name evidence="1" type="primary">mobC</name>
    <name evidence="1" type="ORF">EG028_20240</name>
</gene>
<reference evidence="2" key="1">
    <citation type="submission" date="2018-11" db="EMBL/GenBank/DDBJ databases">
        <title>Chitinophaga lutea sp.nov., isolate from arsenic contaminated soil.</title>
        <authorList>
            <person name="Zong Y."/>
        </authorList>
    </citation>
    <scope>NUCLEOTIDE SEQUENCE [LARGE SCALE GENOMIC DNA]</scope>
    <source>
        <strain evidence="2">YLT18</strain>
    </source>
</reference>
<proteinExistence type="predicted"/>
<comment type="caution">
    <text evidence="1">The sequence shown here is derived from an EMBL/GenBank/DDBJ whole genome shotgun (WGS) entry which is preliminary data.</text>
</comment>
<dbReference type="Pfam" id="PF21983">
    <property type="entry name" value="NikA-like"/>
    <property type="match status" value="1"/>
</dbReference>
<dbReference type="RefSeq" id="WP_120518096.1">
    <property type="nucleotide sequence ID" value="NZ_QXZY01000011.1"/>
</dbReference>
<name>A0A3N4M7M1_9BACT</name>